<organism evidence="3 4">
    <name type="scientific">Ridgeia piscesae</name>
    <name type="common">Tubeworm</name>
    <dbReference type="NCBI Taxonomy" id="27915"/>
    <lineage>
        <taxon>Eukaryota</taxon>
        <taxon>Metazoa</taxon>
        <taxon>Spiralia</taxon>
        <taxon>Lophotrochozoa</taxon>
        <taxon>Annelida</taxon>
        <taxon>Polychaeta</taxon>
        <taxon>Sedentaria</taxon>
        <taxon>Canalipalpata</taxon>
        <taxon>Sabellida</taxon>
        <taxon>Siboglinidae</taxon>
        <taxon>Ridgeia</taxon>
    </lineage>
</organism>
<comment type="caution">
    <text evidence="3">The sequence shown here is derived from an EMBL/GenBank/DDBJ whole genome shotgun (WGS) entry which is preliminary data.</text>
</comment>
<keyword evidence="4" id="KW-1185">Reference proteome</keyword>
<evidence type="ECO:0008006" key="5">
    <source>
        <dbReference type="Google" id="ProtNLM"/>
    </source>
</evidence>
<keyword evidence="2" id="KW-0472">Membrane</keyword>
<reference evidence="3" key="1">
    <citation type="journal article" date="2023" name="Mol. Biol. Evol.">
        <title>Third-Generation Sequencing Reveals the Adaptive Role of the Epigenome in Three Deep-Sea Polychaetes.</title>
        <authorList>
            <person name="Perez M."/>
            <person name="Aroh O."/>
            <person name="Sun Y."/>
            <person name="Lan Y."/>
            <person name="Juniper S.K."/>
            <person name="Young C.R."/>
            <person name="Angers B."/>
            <person name="Qian P.Y."/>
        </authorList>
    </citation>
    <scope>NUCLEOTIDE SEQUENCE</scope>
    <source>
        <strain evidence="3">R07B-5</strain>
    </source>
</reference>
<dbReference type="AlphaFoldDB" id="A0AAD9NKK7"/>
<evidence type="ECO:0000256" key="1">
    <source>
        <dbReference type="SAM" id="MobiDB-lite"/>
    </source>
</evidence>
<evidence type="ECO:0000256" key="2">
    <source>
        <dbReference type="SAM" id="Phobius"/>
    </source>
</evidence>
<protein>
    <recommendedName>
        <fullName evidence="5">Transmembrane protein</fullName>
    </recommendedName>
</protein>
<evidence type="ECO:0000313" key="4">
    <source>
        <dbReference type="Proteomes" id="UP001209878"/>
    </source>
</evidence>
<feature type="region of interest" description="Disordered" evidence="1">
    <location>
        <begin position="173"/>
        <end position="203"/>
    </location>
</feature>
<feature type="compositionally biased region" description="Low complexity" evidence="1">
    <location>
        <begin position="175"/>
        <end position="191"/>
    </location>
</feature>
<gene>
    <name evidence="3" type="ORF">NP493_1003g00025</name>
</gene>
<sequence length="577" mass="64586">MSTDKPSGCAASPRRATIQLPRSSVDSWTGEAQRRSVYTSALWTRLRKAWRFVFFMSVVCLVAGVLLVVVGFSESVAVRPYSLSLRVVGVVLLTVTASIWLIGGVCAHLWRRHLQRLKAAVDLRERVHLHAMMIDIIHTPVFTPVMLHDPYTRRQLLKSVRTRQAPPPEYVCAVSTGSRQSRRQSYTSTDTTARRGRRSRDRSFSWDDPNADFDLTPRPTFALPGIRISRFDAFDYSDGHSLPFASSRASSRGLVIQKDKLSRLSCCPSDYSLTPSRSSRSSHASSFNSCGSADFYVRESDFDADISQVCDVSQRIVIRTVLAYALIYRVQDSREFQPEATASDLIWPGCRRSSDDKYHLECAGALGRRQTNPNLAVPCRLCGAYTDTARFRYDEHLCRNLPRESMLTTIRPVDAAIQWTLSGTRTTNLGVNVADTTVDPEYEGTKRKLSFGDRKSTTRYRMPSLSDQHGDVEFHRETSDPQGTRARPPMLEQSLLPRCLQRDCAVNSMDLRGGHAKASGDCLLINGTDKKEASLNPPSAISRMLSILGRTLSFDTAVSRGRLRWADRAMESKAANI</sequence>
<proteinExistence type="predicted"/>
<name>A0AAD9NKK7_RIDPI</name>
<evidence type="ECO:0000313" key="3">
    <source>
        <dbReference type="EMBL" id="KAK2171998.1"/>
    </source>
</evidence>
<feature type="transmembrane region" description="Helical" evidence="2">
    <location>
        <begin position="52"/>
        <end position="73"/>
    </location>
</feature>
<keyword evidence="2" id="KW-0812">Transmembrane</keyword>
<dbReference type="Proteomes" id="UP001209878">
    <property type="component" value="Unassembled WGS sequence"/>
</dbReference>
<feature type="transmembrane region" description="Helical" evidence="2">
    <location>
        <begin position="85"/>
        <end position="110"/>
    </location>
</feature>
<accession>A0AAD9NKK7</accession>
<dbReference type="EMBL" id="JAODUO010001003">
    <property type="protein sequence ID" value="KAK2171998.1"/>
    <property type="molecule type" value="Genomic_DNA"/>
</dbReference>
<keyword evidence="2" id="KW-1133">Transmembrane helix</keyword>